<dbReference type="InterPro" id="IPR014710">
    <property type="entry name" value="RmlC-like_jellyroll"/>
</dbReference>
<evidence type="ECO:0000259" key="1">
    <source>
        <dbReference type="Pfam" id="PF07883"/>
    </source>
</evidence>
<dbReference type="AlphaFoldDB" id="A0A1W1EIN1"/>
<accession>A0A1W1EIN1</accession>
<dbReference type="InterPro" id="IPR011051">
    <property type="entry name" value="RmlC_Cupin_sf"/>
</dbReference>
<reference evidence="2" key="1">
    <citation type="submission" date="2016-10" db="EMBL/GenBank/DDBJ databases">
        <authorList>
            <person name="de Groot N.N."/>
        </authorList>
    </citation>
    <scope>NUCLEOTIDE SEQUENCE</scope>
</reference>
<proteinExistence type="predicted"/>
<evidence type="ECO:0000313" key="2">
    <source>
        <dbReference type="EMBL" id="SHO80723.1"/>
    </source>
</evidence>
<gene>
    <name evidence="2" type="ORF">MNB_SV-15-1322</name>
</gene>
<organism evidence="2">
    <name type="scientific">hydrothermal vent metagenome</name>
    <dbReference type="NCBI Taxonomy" id="652676"/>
    <lineage>
        <taxon>unclassified sequences</taxon>
        <taxon>metagenomes</taxon>
        <taxon>ecological metagenomes</taxon>
    </lineage>
</organism>
<dbReference type="SUPFAM" id="SSF51182">
    <property type="entry name" value="RmlC-like cupins"/>
    <property type="match status" value="1"/>
</dbReference>
<dbReference type="EMBL" id="FRYL01000017">
    <property type="protein sequence ID" value="SHO80723.1"/>
    <property type="molecule type" value="Genomic_DNA"/>
</dbReference>
<feature type="domain" description="Cupin type-2" evidence="1">
    <location>
        <begin position="44"/>
        <end position="91"/>
    </location>
</feature>
<sequence length="98" mass="11357">MNILKNIKPPLNGEDFTTLLNHKNIKIVRIISSDKLDIVEYIQEEDEWVLIIEGEATIIMNNQKYNLIKGDTLFIPSKTKHIIENVKSATIWLAIHIF</sequence>
<protein>
    <submittedName>
        <fullName evidence="2">Uncharacterized conserved protein</fullName>
    </submittedName>
</protein>
<dbReference type="Gene3D" id="2.60.120.10">
    <property type="entry name" value="Jelly Rolls"/>
    <property type="match status" value="1"/>
</dbReference>
<name>A0A1W1EIN1_9ZZZZ</name>
<dbReference type="InterPro" id="IPR013096">
    <property type="entry name" value="Cupin_2"/>
</dbReference>
<dbReference type="Pfam" id="PF07883">
    <property type="entry name" value="Cupin_2"/>
    <property type="match status" value="1"/>
</dbReference>